<reference evidence="10 12" key="2">
    <citation type="submission" date="2018-03" db="EMBL/GenBank/DDBJ databases">
        <authorList>
            <person name="Fogelqvist J."/>
        </authorList>
    </citation>
    <scope>NUCLEOTIDE SEQUENCE [LARGE SCALE GENOMIC DNA]</scope>
</reference>
<dbReference type="PROSITE" id="PS50245">
    <property type="entry name" value="CAP_GLY_2"/>
    <property type="match status" value="1"/>
</dbReference>
<dbReference type="EMBL" id="CDSF01000085">
    <property type="protein sequence ID" value="CEO98471.1"/>
    <property type="molecule type" value="Genomic_DNA"/>
</dbReference>
<keyword evidence="6" id="KW-0143">Chaperone</keyword>
<dbReference type="InterPro" id="IPR036859">
    <property type="entry name" value="CAP-Gly_dom_sf"/>
</dbReference>
<keyword evidence="11" id="KW-1185">Reference proteome</keyword>
<dbReference type="PANTHER" id="PTHR18849">
    <property type="entry name" value="LEUCINE RICH REPEAT PROTEIN"/>
    <property type="match status" value="1"/>
</dbReference>
<dbReference type="FunFam" id="2.30.30.190:FF:000016">
    <property type="entry name" value="Tubulin-folding cofactor E"/>
    <property type="match status" value="1"/>
</dbReference>
<comment type="subcellular location">
    <subcellularLocation>
        <location evidence="1">Cytoplasm</location>
    </subcellularLocation>
</comment>
<dbReference type="Gene3D" id="3.80.10.10">
    <property type="entry name" value="Ribonuclease Inhibitor"/>
    <property type="match status" value="2"/>
</dbReference>
<dbReference type="OMA" id="SEESHMF"/>
<dbReference type="Proteomes" id="UP000290189">
    <property type="component" value="Unassembled WGS sequence"/>
</dbReference>
<dbReference type="Proteomes" id="UP000039324">
    <property type="component" value="Unassembled WGS sequence"/>
</dbReference>
<evidence type="ECO:0000256" key="5">
    <source>
        <dbReference type="ARBA" id="ARBA00022737"/>
    </source>
</evidence>
<evidence type="ECO:0000313" key="10">
    <source>
        <dbReference type="EMBL" id="SPQ95896.1"/>
    </source>
</evidence>
<dbReference type="AlphaFoldDB" id="A0A0G4ITM3"/>
<comment type="similarity">
    <text evidence="2">Belongs to the TBCE family.</text>
</comment>
<evidence type="ECO:0000259" key="8">
    <source>
        <dbReference type="PROSITE" id="PS50245"/>
    </source>
</evidence>
<sequence length="508" mass="55152">MLGVGCRVRHTNDADAKGTVRYIGPVEGRQGQWIGVEWDDRARGRHDGCVDGRRYFTCGRSAATFVRPSRLSPGITFVDALRRKYASGPAAKGAPAPEPGSGLEVEFVGEADVLAKQSQLHQLACVSVRASNVARVDDDIGQQCPSLIEVDLEDTLLDDWEHIARVTRQVPGIRELRLSKNALPSTIPPMGDAFARLEVLMLNAVDSAWTLILSLTGANCLPNLRELFLCDNAIDDAALASGGPLHHLPRLRKLDLSSNLISDWNQLHCLTDLPSLTDLCLDRNRLAQIPVDSRVTFPNLDTLSIFRNGFASIESFAGLLTATPALVSLRTNGNPFEDVVGIRVARSQFIGLLPRLTTLNRSEIGYRERQDAEIAFVQQAVLPGSTRHSALSTKYDIAPKPKPMPAATKTLQLTFRCVPPTSNTASNAATKNILPSMTVHLIAQLCRRLFGLKPSDPIDLYYQSAASSSSSSGPDRVLLDDPRQAIATYGICGPGDIIAHLHPGHCPK</sequence>
<keyword evidence="10" id="KW-0496">Mitochondrion</keyword>
<dbReference type="SUPFAM" id="SSF74924">
    <property type="entry name" value="Cap-Gly domain"/>
    <property type="match status" value="1"/>
</dbReference>
<dbReference type="GO" id="GO:0005737">
    <property type="term" value="C:cytoplasm"/>
    <property type="evidence" value="ECO:0007669"/>
    <property type="project" value="UniProtKB-SubCell"/>
</dbReference>
<organism evidence="9 11">
    <name type="scientific">Plasmodiophora brassicae</name>
    <name type="common">Clubroot disease agent</name>
    <dbReference type="NCBI Taxonomy" id="37360"/>
    <lineage>
        <taxon>Eukaryota</taxon>
        <taxon>Sar</taxon>
        <taxon>Rhizaria</taxon>
        <taxon>Endomyxa</taxon>
        <taxon>Phytomyxea</taxon>
        <taxon>Plasmodiophorida</taxon>
        <taxon>Plasmodiophoridae</taxon>
        <taxon>Plasmodiophora</taxon>
    </lineage>
</organism>
<dbReference type="InterPro" id="IPR000938">
    <property type="entry name" value="CAP-Gly_domain"/>
</dbReference>
<keyword evidence="5" id="KW-0677">Repeat</keyword>
<evidence type="ECO:0000256" key="6">
    <source>
        <dbReference type="ARBA" id="ARBA00023186"/>
    </source>
</evidence>
<dbReference type="InterPro" id="IPR001611">
    <property type="entry name" value="Leu-rich_rpt"/>
</dbReference>
<dbReference type="InterPro" id="IPR032675">
    <property type="entry name" value="LRR_dom_sf"/>
</dbReference>
<accession>A0A0G4ITM3</accession>
<evidence type="ECO:0000256" key="4">
    <source>
        <dbReference type="ARBA" id="ARBA00022614"/>
    </source>
</evidence>
<dbReference type="PROSITE" id="PS51450">
    <property type="entry name" value="LRR"/>
    <property type="match status" value="1"/>
</dbReference>
<dbReference type="STRING" id="37360.A0A0G4ITM3"/>
<evidence type="ECO:0000256" key="2">
    <source>
        <dbReference type="ARBA" id="ARBA00006286"/>
    </source>
</evidence>
<dbReference type="OrthoDB" id="5273213at2759"/>
<dbReference type="SMART" id="SM01052">
    <property type="entry name" value="CAP_GLY"/>
    <property type="match status" value="1"/>
</dbReference>
<evidence type="ECO:0000256" key="3">
    <source>
        <dbReference type="ARBA" id="ARBA00022490"/>
    </source>
</evidence>
<geneLocation type="mitochondrion" evidence="10"/>
<dbReference type="PANTHER" id="PTHR18849:SF0">
    <property type="entry name" value="CILIA- AND FLAGELLA-ASSOCIATED PROTEIN 410-RELATED"/>
    <property type="match status" value="1"/>
</dbReference>
<dbReference type="EMBL" id="OVEO01000004">
    <property type="protein sequence ID" value="SPQ95896.1"/>
    <property type="molecule type" value="Genomic_DNA"/>
</dbReference>
<evidence type="ECO:0000313" key="12">
    <source>
        <dbReference type="Proteomes" id="UP000290189"/>
    </source>
</evidence>
<dbReference type="Gene3D" id="2.30.30.190">
    <property type="entry name" value="CAP Gly-rich-like domain"/>
    <property type="match status" value="1"/>
</dbReference>
<evidence type="ECO:0000313" key="9">
    <source>
        <dbReference type="EMBL" id="CEO98471.1"/>
    </source>
</evidence>
<dbReference type="SMART" id="SM00369">
    <property type="entry name" value="LRR_TYP"/>
    <property type="match status" value="4"/>
</dbReference>
<gene>
    <name evidence="9" type="ORF">PBRA_006585</name>
    <name evidence="10" type="ORF">PLBR_LOCUS3111</name>
</gene>
<proteinExistence type="inferred from homology"/>
<protein>
    <recommendedName>
        <fullName evidence="8">CAP-Gly domain-containing protein</fullName>
    </recommendedName>
</protein>
<dbReference type="InterPro" id="IPR003591">
    <property type="entry name" value="Leu-rich_rpt_typical-subtyp"/>
</dbReference>
<comment type="subunit">
    <text evidence="7">Supercomplex made of cofactors A to E. Cofactors A and D function by capturing and stabilizing tubulin in a quasi-native conformation. Cofactor E binds to the cofactor D-tubulin complex; interaction with cofactor C then causes the release of tubulin polypeptides that are committed to the native state.</text>
</comment>
<dbReference type="Gene3D" id="3.10.20.90">
    <property type="entry name" value="Phosphatidylinositol 3-kinase Catalytic Subunit, Chain A, domain 1"/>
    <property type="match status" value="1"/>
</dbReference>
<keyword evidence="3" id="KW-0963">Cytoplasm</keyword>
<keyword evidence="4" id="KW-0433">Leucine-rich repeat</keyword>
<dbReference type="Pfam" id="PF01302">
    <property type="entry name" value="CAP_GLY"/>
    <property type="match status" value="1"/>
</dbReference>
<evidence type="ECO:0000256" key="7">
    <source>
        <dbReference type="ARBA" id="ARBA00026055"/>
    </source>
</evidence>
<reference evidence="9 11" key="1">
    <citation type="submission" date="2015-02" db="EMBL/GenBank/DDBJ databases">
        <authorList>
            <person name="Chooi Y.-H."/>
        </authorList>
    </citation>
    <scope>NUCLEOTIDE SEQUENCE [LARGE SCALE GENOMIC DNA]</scope>
    <source>
        <strain evidence="9">E3</strain>
    </source>
</reference>
<name>A0A0G4ITM3_PLABS</name>
<evidence type="ECO:0000313" key="11">
    <source>
        <dbReference type="Proteomes" id="UP000039324"/>
    </source>
</evidence>
<dbReference type="Pfam" id="PF13855">
    <property type="entry name" value="LRR_8"/>
    <property type="match status" value="1"/>
</dbReference>
<evidence type="ECO:0000256" key="1">
    <source>
        <dbReference type="ARBA" id="ARBA00004496"/>
    </source>
</evidence>
<feature type="domain" description="CAP-Gly" evidence="8">
    <location>
        <begin position="24"/>
        <end position="67"/>
    </location>
</feature>
<dbReference type="SUPFAM" id="SSF52058">
    <property type="entry name" value="L domain-like"/>
    <property type="match status" value="1"/>
</dbReference>